<dbReference type="PROSITE" id="PS51410">
    <property type="entry name" value="BH4_AAA_HYDROXYL_2"/>
    <property type="match status" value="1"/>
</dbReference>
<evidence type="ECO:0000313" key="2">
    <source>
        <dbReference type="EMBL" id="TWU55665.1"/>
    </source>
</evidence>
<dbReference type="EMBL" id="SJPX01000002">
    <property type="protein sequence ID" value="TWU55665.1"/>
    <property type="molecule type" value="Genomic_DNA"/>
</dbReference>
<dbReference type="GO" id="GO:0016714">
    <property type="term" value="F:oxidoreductase activity, acting on paired donors, with incorporation or reduction of molecular oxygen, reduced pteridine as one donor, and incorporation of one atom of oxygen"/>
    <property type="evidence" value="ECO:0007669"/>
    <property type="project" value="InterPro"/>
</dbReference>
<dbReference type="Proteomes" id="UP000317977">
    <property type="component" value="Unassembled WGS sequence"/>
</dbReference>
<reference evidence="2 3" key="1">
    <citation type="submission" date="2019-02" db="EMBL/GenBank/DDBJ databases">
        <title>Deep-cultivation of Planctomycetes and their phenomic and genomic characterization uncovers novel biology.</title>
        <authorList>
            <person name="Wiegand S."/>
            <person name="Jogler M."/>
            <person name="Boedeker C."/>
            <person name="Pinto D."/>
            <person name="Vollmers J."/>
            <person name="Rivas-Marin E."/>
            <person name="Kohn T."/>
            <person name="Peeters S.H."/>
            <person name="Heuer A."/>
            <person name="Rast P."/>
            <person name="Oberbeckmann S."/>
            <person name="Bunk B."/>
            <person name="Jeske O."/>
            <person name="Meyerdierks A."/>
            <person name="Storesund J.E."/>
            <person name="Kallscheuer N."/>
            <person name="Luecker S."/>
            <person name="Lage O.M."/>
            <person name="Pohl T."/>
            <person name="Merkel B.J."/>
            <person name="Hornburger P."/>
            <person name="Mueller R.-W."/>
            <person name="Bruemmer F."/>
            <person name="Labrenz M."/>
            <person name="Spormann A.M."/>
            <person name="Op Den Camp H."/>
            <person name="Overmann J."/>
            <person name="Amann R."/>
            <person name="Jetten M.S.M."/>
            <person name="Mascher T."/>
            <person name="Medema M.H."/>
            <person name="Devos D.P."/>
            <person name="Kaster A.-K."/>
            <person name="Ovreas L."/>
            <person name="Rohde M."/>
            <person name="Galperin M.Y."/>
            <person name="Jogler C."/>
        </authorList>
    </citation>
    <scope>NUCLEOTIDE SEQUENCE [LARGE SCALE GENOMIC DNA]</scope>
    <source>
        <strain evidence="2 3">Poly59</strain>
    </source>
</reference>
<dbReference type="AlphaFoldDB" id="A0A5C6F3E7"/>
<evidence type="ECO:0000313" key="3">
    <source>
        <dbReference type="Proteomes" id="UP000317977"/>
    </source>
</evidence>
<gene>
    <name evidence="2" type="ORF">Poly59_19650</name>
</gene>
<name>A0A5C6F3E7_9BACT</name>
<feature type="domain" description="Biopterin-dependent aromatic amino acid hydroxylase family profile" evidence="1">
    <location>
        <begin position="1"/>
        <end position="36"/>
    </location>
</feature>
<accession>A0A5C6F3E7</accession>
<evidence type="ECO:0000259" key="1">
    <source>
        <dbReference type="PROSITE" id="PS51410"/>
    </source>
</evidence>
<dbReference type="InterPro" id="IPR019774">
    <property type="entry name" value="Aromatic-AA_hydroxylase_C"/>
</dbReference>
<proteinExistence type="predicted"/>
<comment type="caution">
    <text evidence="2">The sequence shown here is derived from an EMBL/GenBank/DDBJ whole genome shotgun (WGS) entry which is preliminary data.</text>
</comment>
<keyword evidence="3" id="KW-1185">Reference proteome</keyword>
<organism evidence="2 3">
    <name type="scientific">Rubripirellula reticaptiva</name>
    <dbReference type="NCBI Taxonomy" id="2528013"/>
    <lineage>
        <taxon>Bacteria</taxon>
        <taxon>Pseudomonadati</taxon>
        <taxon>Planctomycetota</taxon>
        <taxon>Planctomycetia</taxon>
        <taxon>Pirellulales</taxon>
        <taxon>Pirellulaceae</taxon>
        <taxon>Rubripirellula</taxon>
    </lineage>
</organism>
<sequence>MQAPDFGRITVPQELLVYGHGMKTTESTRRHANDEL</sequence>
<protein>
    <recommendedName>
        <fullName evidence="1">Biopterin-dependent aromatic amino acid hydroxylase family profile domain-containing protein</fullName>
    </recommendedName>
</protein>